<gene>
    <name evidence="5" type="ORF">PF008_g19047</name>
    <name evidence="4" type="ORF">PF010_g18601</name>
    <name evidence="3" type="ORF">PF011_g17953</name>
</gene>
<dbReference type="AlphaFoldDB" id="A0A6A3J7Z5"/>
<organism evidence="3 6">
    <name type="scientific">Phytophthora fragariae</name>
    <dbReference type="NCBI Taxonomy" id="53985"/>
    <lineage>
        <taxon>Eukaryota</taxon>
        <taxon>Sar</taxon>
        <taxon>Stramenopiles</taxon>
        <taxon>Oomycota</taxon>
        <taxon>Peronosporomycetes</taxon>
        <taxon>Peronosporales</taxon>
        <taxon>Peronosporaceae</taxon>
        <taxon>Phytophthora</taxon>
    </lineage>
</organism>
<proteinExistence type="predicted"/>
<protein>
    <recommendedName>
        <fullName evidence="9">Pectate lyase</fullName>
    </recommendedName>
</protein>
<feature type="compositionally biased region" description="Low complexity" evidence="1">
    <location>
        <begin position="127"/>
        <end position="145"/>
    </location>
</feature>
<keyword evidence="2" id="KW-0732">Signal</keyword>
<feature type="signal peptide" evidence="2">
    <location>
        <begin position="1"/>
        <end position="22"/>
    </location>
</feature>
<evidence type="ECO:0000313" key="4">
    <source>
        <dbReference type="EMBL" id="KAE9090383.1"/>
    </source>
</evidence>
<dbReference type="Proteomes" id="UP000486351">
    <property type="component" value="Unassembled WGS sequence"/>
</dbReference>
<evidence type="ECO:0000313" key="3">
    <source>
        <dbReference type="EMBL" id="KAE8991416.1"/>
    </source>
</evidence>
<comment type="caution">
    <text evidence="3">The sequence shown here is derived from an EMBL/GenBank/DDBJ whole genome shotgun (WGS) entry which is preliminary data.</text>
</comment>
<feature type="region of interest" description="Disordered" evidence="1">
    <location>
        <begin position="191"/>
        <end position="241"/>
    </location>
</feature>
<evidence type="ECO:0000256" key="1">
    <source>
        <dbReference type="SAM" id="MobiDB-lite"/>
    </source>
</evidence>
<dbReference type="EMBL" id="QXFX01001431">
    <property type="protein sequence ID" value="KAE9090383.1"/>
    <property type="molecule type" value="Genomic_DNA"/>
</dbReference>
<feature type="compositionally biased region" description="Low complexity" evidence="1">
    <location>
        <begin position="70"/>
        <end position="106"/>
    </location>
</feature>
<evidence type="ECO:0008006" key="9">
    <source>
        <dbReference type="Google" id="ProtNLM"/>
    </source>
</evidence>
<feature type="chain" id="PRO_5036379807" description="Pectate lyase" evidence="2">
    <location>
        <begin position="23"/>
        <end position="321"/>
    </location>
</feature>
<dbReference type="Proteomes" id="UP000460718">
    <property type="component" value="Unassembled WGS sequence"/>
</dbReference>
<feature type="region of interest" description="Disordered" evidence="1">
    <location>
        <begin position="61"/>
        <end position="153"/>
    </location>
</feature>
<evidence type="ECO:0000256" key="2">
    <source>
        <dbReference type="SAM" id="SignalP"/>
    </source>
</evidence>
<reference evidence="6 7" key="1">
    <citation type="submission" date="2018-09" db="EMBL/GenBank/DDBJ databases">
        <title>Genomic investigation of the strawberry pathogen Phytophthora fragariae indicates pathogenicity is determined by transcriptional variation in three key races.</title>
        <authorList>
            <person name="Adams T.M."/>
            <person name="Armitage A.D."/>
            <person name="Sobczyk M.K."/>
            <person name="Bates H.J."/>
            <person name="Dunwell J.M."/>
            <person name="Nellist C.F."/>
            <person name="Harrison R.J."/>
        </authorList>
    </citation>
    <scope>NUCLEOTIDE SEQUENCE [LARGE SCALE GENOMIC DNA]</scope>
    <source>
        <strain evidence="5 7">NOV-77</strain>
        <strain evidence="4 8">ONT-3</strain>
        <strain evidence="3 6">SCRP245</strain>
    </source>
</reference>
<evidence type="ECO:0000313" key="5">
    <source>
        <dbReference type="EMBL" id="KAE9316283.1"/>
    </source>
</evidence>
<dbReference type="Proteomes" id="UP000488956">
    <property type="component" value="Unassembled WGS sequence"/>
</dbReference>
<evidence type="ECO:0000313" key="6">
    <source>
        <dbReference type="Proteomes" id="UP000460718"/>
    </source>
</evidence>
<accession>A0A6A3J7Z5</accession>
<evidence type="ECO:0000313" key="7">
    <source>
        <dbReference type="Proteomes" id="UP000486351"/>
    </source>
</evidence>
<dbReference type="EMBL" id="QXFY01001499">
    <property type="protein sequence ID" value="KAE9316283.1"/>
    <property type="molecule type" value="Genomic_DNA"/>
</dbReference>
<sequence>MGSARRLLLAAALALATTDARADLMLPSLTLSPDADSLISTRGGEPTTTGTYSGLAIGSAASAHTQATDPPVTEAPVTWAPATTAPPTTAPPTTGSFSYSYSSSNSREQETIDAPPSATVAPSNKVTQTETQTATSTASKSTTATVDQLNDKNGGISSGNASSSLGTVVPAVLGALACVGAVVMAVTYKKKTNSSDEDGTRPNSDCEYTGDIDFTPENRTLTSVPEDGESAPAKAPVSGSRSGEFAASVDLGASNSSVRSTSPFASSRCNVRVSSPIHNFYSNSETNMEFQDSCVRHEGGSHVVLTFDEQTDSHGASQVQL</sequence>
<evidence type="ECO:0000313" key="8">
    <source>
        <dbReference type="Proteomes" id="UP000488956"/>
    </source>
</evidence>
<name>A0A6A3J7Z5_9STRA</name>
<dbReference type="EMBL" id="QXFW01001398">
    <property type="protein sequence ID" value="KAE8991416.1"/>
    <property type="molecule type" value="Genomic_DNA"/>
</dbReference>